<protein>
    <submittedName>
        <fullName evidence="3">Uncharacterized protein</fullName>
    </submittedName>
</protein>
<feature type="region of interest" description="Disordered" evidence="1">
    <location>
        <begin position="31"/>
        <end position="65"/>
    </location>
</feature>
<feature type="transmembrane region" description="Helical" evidence="2">
    <location>
        <begin position="111"/>
        <end position="131"/>
    </location>
</feature>
<keyword evidence="2" id="KW-0472">Membrane</keyword>
<keyword evidence="4" id="KW-1185">Reference proteome</keyword>
<evidence type="ECO:0000256" key="1">
    <source>
        <dbReference type="SAM" id="MobiDB-lite"/>
    </source>
</evidence>
<accession>A0AAQ3PHK9</accession>
<feature type="compositionally biased region" description="Basic residues" evidence="1">
    <location>
        <begin position="56"/>
        <end position="65"/>
    </location>
</feature>
<proteinExistence type="predicted"/>
<name>A0AAQ3PHK9_PASNO</name>
<dbReference type="EMBL" id="CP144745">
    <property type="protein sequence ID" value="WVZ49700.1"/>
    <property type="molecule type" value="Genomic_DNA"/>
</dbReference>
<dbReference type="Proteomes" id="UP001341281">
    <property type="component" value="Chromosome 01"/>
</dbReference>
<evidence type="ECO:0000256" key="2">
    <source>
        <dbReference type="SAM" id="Phobius"/>
    </source>
</evidence>
<keyword evidence="2" id="KW-1133">Transmembrane helix</keyword>
<keyword evidence="2" id="KW-0812">Transmembrane</keyword>
<dbReference type="AlphaFoldDB" id="A0AAQ3PHK9"/>
<reference evidence="3 4" key="1">
    <citation type="submission" date="2024-02" db="EMBL/GenBank/DDBJ databases">
        <title>High-quality chromosome-scale genome assembly of Pensacola bahiagrass (Paspalum notatum Flugge var. saurae).</title>
        <authorList>
            <person name="Vega J.M."/>
            <person name="Podio M."/>
            <person name="Orjuela J."/>
            <person name="Siena L.A."/>
            <person name="Pessino S.C."/>
            <person name="Combes M.C."/>
            <person name="Mariac C."/>
            <person name="Albertini E."/>
            <person name="Pupilli F."/>
            <person name="Ortiz J.P.A."/>
            <person name="Leblanc O."/>
        </authorList>
    </citation>
    <scope>NUCLEOTIDE SEQUENCE [LARGE SCALE GENOMIC DNA]</scope>
    <source>
        <strain evidence="3">R1</strain>
        <tissue evidence="3">Leaf</tissue>
    </source>
</reference>
<evidence type="ECO:0000313" key="4">
    <source>
        <dbReference type="Proteomes" id="UP001341281"/>
    </source>
</evidence>
<evidence type="ECO:0000313" key="3">
    <source>
        <dbReference type="EMBL" id="WVZ49700.1"/>
    </source>
</evidence>
<gene>
    <name evidence="3" type="ORF">U9M48_001034</name>
</gene>
<sequence length="133" mass="14982">MAAAAAAAILRSAARSLRLRQPLEQQRIISEGRFLSSSAPSSETRKCFPSSDPRSRPRAPMKRQRRVIRETEEEIYQHISATIDRISDRVDKCSRLLDEIEEIDARRQVDITPWVVSLSAAASLVALYAYLKG</sequence>
<organism evidence="3 4">
    <name type="scientific">Paspalum notatum var. saurae</name>
    <dbReference type="NCBI Taxonomy" id="547442"/>
    <lineage>
        <taxon>Eukaryota</taxon>
        <taxon>Viridiplantae</taxon>
        <taxon>Streptophyta</taxon>
        <taxon>Embryophyta</taxon>
        <taxon>Tracheophyta</taxon>
        <taxon>Spermatophyta</taxon>
        <taxon>Magnoliopsida</taxon>
        <taxon>Liliopsida</taxon>
        <taxon>Poales</taxon>
        <taxon>Poaceae</taxon>
        <taxon>PACMAD clade</taxon>
        <taxon>Panicoideae</taxon>
        <taxon>Andropogonodae</taxon>
        <taxon>Paspaleae</taxon>
        <taxon>Paspalinae</taxon>
        <taxon>Paspalum</taxon>
    </lineage>
</organism>